<dbReference type="Gene3D" id="3.30.40.10">
    <property type="entry name" value="Zinc/RING finger domain, C3HC4 (zinc finger)"/>
    <property type="match status" value="1"/>
</dbReference>
<dbReference type="InterPro" id="IPR022776">
    <property type="entry name" value="TRM13/UPF0224_CHHC_Znf_dom"/>
</dbReference>
<evidence type="ECO:0000256" key="3">
    <source>
        <dbReference type="ARBA" id="ARBA00022833"/>
    </source>
</evidence>
<dbReference type="Proteomes" id="UP001153714">
    <property type="component" value="Chromosome 20"/>
</dbReference>
<dbReference type="EMBL" id="OU893351">
    <property type="protein sequence ID" value="CAG9789857.1"/>
    <property type="molecule type" value="Genomic_DNA"/>
</dbReference>
<keyword evidence="1" id="KW-0479">Metal-binding</keyword>
<evidence type="ECO:0000259" key="4">
    <source>
        <dbReference type="PROSITE" id="PS51800"/>
    </source>
</evidence>
<dbReference type="Pfam" id="PF05253">
    <property type="entry name" value="zf-U11-48K"/>
    <property type="match status" value="2"/>
</dbReference>
<evidence type="ECO:0000313" key="6">
    <source>
        <dbReference type="Proteomes" id="UP001153714"/>
    </source>
</evidence>
<organism evidence="5 6">
    <name type="scientific">Diatraea saccharalis</name>
    <name type="common">sugarcane borer</name>
    <dbReference type="NCBI Taxonomy" id="40085"/>
    <lineage>
        <taxon>Eukaryota</taxon>
        <taxon>Metazoa</taxon>
        <taxon>Ecdysozoa</taxon>
        <taxon>Arthropoda</taxon>
        <taxon>Hexapoda</taxon>
        <taxon>Insecta</taxon>
        <taxon>Pterygota</taxon>
        <taxon>Neoptera</taxon>
        <taxon>Endopterygota</taxon>
        <taxon>Lepidoptera</taxon>
        <taxon>Glossata</taxon>
        <taxon>Ditrysia</taxon>
        <taxon>Pyraloidea</taxon>
        <taxon>Crambidae</taxon>
        <taxon>Crambinae</taxon>
        <taxon>Diatraea</taxon>
    </lineage>
</organism>
<evidence type="ECO:0000313" key="5">
    <source>
        <dbReference type="EMBL" id="CAG9789857.1"/>
    </source>
</evidence>
<dbReference type="InterPro" id="IPR013083">
    <property type="entry name" value="Znf_RING/FYVE/PHD"/>
</dbReference>
<dbReference type="AlphaFoldDB" id="A0A9N9R5B5"/>
<dbReference type="InterPro" id="IPR036236">
    <property type="entry name" value="Znf_C2H2_sf"/>
</dbReference>
<evidence type="ECO:0000256" key="2">
    <source>
        <dbReference type="ARBA" id="ARBA00022771"/>
    </source>
</evidence>
<protein>
    <recommendedName>
        <fullName evidence="4">CHHC U11-48K-type domain-containing protein</fullName>
    </recommendedName>
</protein>
<dbReference type="PANTHER" id="PTHR21402">
    <property type="entry name" value="GAMETOCYTE SPECIFIC FACTOR 1-RELATED"/>
    <property type="match status" value="1"/>
</dbReference>
<keyword evidence="3" id="KW-0862">Zinc</keyword>
<dbReference type="OrthoDB" id="10069248at2759"/>
<dbReference type="PANTHER" id="PTHR21402:SF5">
    <property type="entry name" value="GAMETOCYTE SPECIFIC FACTOR 1"/>
    <property type="match status" value="1"/>
</dbReference>
<dbReference type="PROSITE" id="PS51800">
    <property type="entry name" value="ZF_CHHC_U11_48K"/>
    <property type="match status" value="2"/>
</dbReference>
<reference evidence="5" key="1">
    <citation type="submission" date="2021-12" db="EMBL/GenBank/DDBJ databases">
        <authorList>
            <person name="King R."/>
        </authorList>
    </citation>
    <scope>NUCLEOTIDE SEQUENCE</scope>
</reference>
<name>A0A9N9R5B5_9NEOP</name>
<sequence length="101" mass="11759">MDDPFVSCPYEAAHRVPRSRLQAHLVKCQQKYPQLRICPYNATHRFPESEMKAHVVSCPSKAFVFPEERHCKVTAALTTPRPILQKDYLPETDPNHEIWDD</sequence>
<accession>A0A9N9R5B5</accession>
<feature type="domain" description="CHHC U11-48K-type" evidence="4">
    <location>
        <begin position="35"/>
        <end position="62"/>
    </location>
</feature>
<dbReference type="SUPFAM" id="SSF57667">
    <property type="entry name" value="beta-beta-alpha zinc fingers"/>
    <property type="match status" value="2"/>
</dbReference>
<evidence type="ECO:0000256" key="1">
    <source>
        <dbReference type="ARBA" id="ARBA00022723"/>
    </source>
</evidence>
<proteinExistence type="predicted"/>
<dbReference type="InterPro" id="IPR051591">
    <property type="entry name" value="UPF0224_FAM112_RNA_Proc"/>
</dbReference>
<feature type="domain" description="CHHC U11-48K-type" evidence="4">
    <location>
        <begin position="5"/>
        <end position="32"/>
    </location>
</feature>
<keyword evidence="2" id="KW-0863">Zinc-finger</keyword>
<dbReference type="GO" id="GO:0008270">
    <property type="term" value="F:zinc ion binding"/>
    <property type="evidence" value="ECO:0007669"/>
    <property type="project" value="UniProtKB-KW"/>
</dbReference>
<reference evidence="5" key="2">
    <citation type="submission" date="2022-10" db="EMBL/GenBank/DDBJ databases">
        <authorList>
            <consortium name="ENA_rothamsted_submissions"/>
            <consortium name="culmorum"/>
            <person name="King R."/>
        </authorList>
    </citation>
    <scope>NUCLEOTIDE SEQUENCE</scope>
</reference>
<gene>
    <name evidence="5" type="ORF">DIATSA_LOCUS7562</name>
</gene>
<keyword evidence="6" id="KW-1185">Reference proteome</keyword>